<feature type="compositionally biased region" description="Basic and acidic residues" evidence="1">
    <location>
        <begin position="80"/>
        <end position="151"/>
    </location>
</feature>
<dbReference type="EnsemblMetazoa" id="CPIJ011335-RA">
    <property type="protein sequence ID" value="CPIJ011335-PA"/>
    <property type="gene ID" value="CPIJ011335"/>
</dbReference>
<protein>
    <submittedName>
        <fullName evidence="2 3">Uncharacterized protein</fullName>
    </submittedName>
</protein>
<gene>
    <name evidence="3" type="primary">6044633</name>
    <name evidence="2" type="ORF">CpipJ_CPIJ011335</name>
</gene>
<feature type="region of interest" description="Disordered" evidence="1">
    <location>
        <begin position="60"/>
        <end position="160"/>
    </location>
</feature>
<evidence type="ECO:0000256" key="1">
    <source>
        <dbReference type="SAM" id="MobiDB-lite"/>
    </source>
</evidence>
<dbReference type="KEGG" id="cqu:CpipJ_CPIJ011335"/>
<accession>B0WXJ6</accession>
<keyword evidence="4" id="KW-1185">Reference proteome</keyword>
<evidence type="ECO:0000313" key="2">
    <source>
        <dbReference type="EMBL" id="EDS36526.1"/>
    </source>
</evidence>
<dbReference type="EMBL" id="DS232167">
    <property type="protein sequence ID" value="EDS36526.1"/>
    <property type="molecule type" value="Genomic_DNA"/>
</dbReference>
<proteinExistence type="predicted"/>
<dbReference type="AlphaFoldDB" id="B0WXJ6"/>
<reference evidence="3" key="2">
    <citation type="submission" date="2021-02" db="UniProtKB">
        <authorList>
            <consortium name="EnsemblMetazoa"/>
        </authorList>
    </citation>
    <scope>IDENTIFICATION</scope>
    <source>
        <strain evidence="3">JHB</strain>
    </source>
</reference>
<dbReference type="HOGENOM" id="CLU_1653837_0_0_1"/>
<evidence type="ECO:0000313" key="4">
    <source>
        <dbReference type="Proteomes" id="UP000002320"/>
    </source>
</evidence>
<sequence>MEKRKFGVAFFTPTPCPEVLYRNSEREVISCGIKMQNVSDFNGDRGKTCLKGVELELEAFSTSNMDRVKGALSGSNPRARVGEEGKKKEDKKTRRQEDKKTRRQEDKKTRRQEDKKTRRQEDKKTRRQEDKKTRRQEDKKTRRQEDKKSDQNFHNPSPCS</sequence>
<evidence type="ECO:0000313" key="3">
    <source>
        <dbReference type="EnsemblMetazoa" id="CPIJ011335-PA"/>
    </source>
</evidence>
<dbReference type="InParanoid" id="B0WXJ6"/>
<dbReference type="Proteomes" id="UP000002320">
    <property type="component" value="Unassembled WGS sequence"/>
</dbReference>
<dbReference type="VEuPathDB" id="VectorBase:CPIJ011335"/>
<reference evidence="2" key="1">
    <citation type="submission" date="2007-03" db="EMBL/GenBank/DDBJ databases">
        <title>Annotation of Culex pipiens quinquefasciatus.</title>
        <authorList>
            <consortium name="The Broad Institute Genome Sequencing Platform"/>
            <person name="Atkinson P.W."/>
            <person name="Hemingway J."/>
            <person name="Christensen B.M."/>
            <person name="Higgs S."/>
            <person name="Kodira C."/>
            <person name="Hannick L."/>
            <person name="Megy K."/>
            <person name="O'Leary S."/>
            <person name="Pearson M."/>
            <person name="Haas B.J."/>
            <person name="Mauceli E."/>
            <person name="Wortman J.R."/>
            <person name="Lee N.H."/>
            <person name="Guigo R."/>
            <person name="Stanke M."/>
            <person name="Alvarado L."/>
            <person name="Amedeo P."/>
            <person name="Antoine C.H."/>
            <person name="Arensburger P."/>
            <person name="Bidwell S.L."/>
            <person name="Crawford M."/>
            <person name="Camaro F."/>
            <person name="Devon K."/>
            <person name="Engels R."/>
            <person name="Hammond M."/>
            <person name="Howarth C."/>
            <person name="Koehrsen M."/>
            <person name="Lawson D."/>
            <person name="Montgomery P."/>
            <person name="Nene V."/>
            <person name="Nusbaum C."/>
            <person name="Puiu D."/>
            <person name="Romero-Severson J."/>
            <person name="Severson D.W."/>
            <person name="Shumway M."/>
            <person name="Sisk P."/>
            <person name="Stolte C."/>
            <person name="Zeng Q."/>
            <person name="Eisenstadt E."/>
            <person name="Fraser-Liggett C."/>
            <person name="Strausberg R."/>
            <person name="Galagan J."/>
            <person name="Birren B."/>
            <person name="Collins F.H."/>
        </authorList>
    </citation>
    <scope>NUCLEOTIDE SEQUENCE [LARGE SCALE GENOMIC DNA]</scope>
    <source>
        <strain evidence="2">JHB</strain>
    </source>
</reference>
<organism>
    <name type="scientific">Culex quinquefasciatus</name>
    <name type="common">Southern house mosquito</name>
    <name type="synonym">Culex pungens</name>
    <dbReference type="NCBI Taxonomy" id="7176"/>
    <lineage>
        <taxon>Eukaryota</taxon>
        <taxon>Metazoa</taxon>
        <taxon>Ecdysozoa</taxon>
        <taxon>Arthropoda</taxon>
        <taxon>Hexapoda</taxon>
        <taxon>Insecta</taxon>
        <taxon>Pterygota</taxon>
        <taxon>Neoptera</taxon>
        <taxon>Endopterygota</taxon>
        <taxon>Diptera</taxon>
        <taxon>Nematocera</taxon>
        <taxon>Culicoidea</taxon>
        <taxon>Culicidae</taxon>
        <taxon>Culicinae</taxon>
        <taxon>Culicini</taxon>
        <taxon>Culex</taxon>
        <taxon>Culex</taxon>
    </lineage>
</organism>
<name>B0WXJ6_CULQU</name>